<dbReference type="EMBL" id="VIWO01000001">
    <property type="protein sequence ID" value="TWF45293.1"/>
    <property type="molecule type" value="Genomic_DNA"/>
</dbReference>
<organism evidence="2 3">
    <name type="scientific">Chitinophaga polysaccharea</name>
    <dbReference type="NCBI Taxonomy" id="1293035"/>
    <lineage>
        <taxon>Bacteria</taxon>
        <taxon>Pseudomonadati</taxon>
        <taxon>Bacteroidota</taxon>
        <taxon>Chitinophagia</taxon>
        <taxon>Chitinophagales</taxon>
        <taxon>Chitinophagaceae</taxon>
        <taxon>Chitinophaga</taxon>
    </lineage>
</organism>
<name>A0A561Q4J1_9BACT</name>
<keyword evidence="3" id="KW-1185">Reference proteome</keyword>
<dbReference type="OrthoDB" id="9811523at2"/>
<sequence>MKTIATLTGKNDVKLKAIERSDLEDMAVLANDPAVAANLRDTFPSPYSLKDAEEFLSLIEQGKLNHVWGIYAKDKIAGAITLTPQTDIYRHSAEIGYWLGAPFHGKGIMTEAVSLLTEYAFREMNILRIYAGVFAYNEDSQKVLMKSGYHLEAVKVKAVIKNDVLHDEHLMVRMNI</sequence>
<evidence type="ECO:0000259" key="1">
    <source>
        <dbReference type="PROSITE" id="PS51186"/>
    </source>
</evidence>
<dbReference type="InterPro" id="IPR016181">
    <property type="entry name" value="Acyl_CoA_acyltransferase"/>
</dbReference>
<dbReference type="InterPro" id="IPR000182">
    <property type="entry name" value="GNAT_dom"/>
</dbReference>
<dbReference type="PROSITE" id="PS51186">
    <property type="entry name" value="GNAT"/>
    <property type="match status" value="1"/>
</dbReference>
<proteinExistence type="predicted"/>
<dbReference type="Proteomes" id="UP000320811">
    <property type="component" value="Unassembled WGS sequence"/>
</dbReference>
<accession>A0A561Q4J1</accession>
<dbReference type="PANTHER" id="PTHR43328:SF1">
    <property type="entry name" value="N-ACETYLTRANSFERASE DOMAIN-CONTAINING PROTEIN"/>
    <property type="match status" value="1"/>
</dbReference>
<dbReference type="RefSeq" id="WP_145663790.1">
    <property type="nucleotide sequence ID" value="NZ_VIWO01000001.1"/>
</dbReference>
<feature type="domain" description="N-acetyltransferase" evidence="1">
    <location>
        <begin position="26"/>
        <end position="176"/>
    </location>
</feature>
<dbReference type="GO" id="GO:0016747">
    <property type="term" value="F:acyltransferase activity, transferring groups other than amino-acyl groups"/>
    <property type="evidence" value="ECO:0007669"/>
    <property type="project" value="InterPro"/>
</dbReference>
<dbReference type="PANTHER" id="PTHR43328">
    <property type="entry name" value="ACETYLTRANSFERASE-RELATED"/>
    <property type="match status" value="1"/>
</dbReference>
<evidence type="ECO:0000313" key="2">
    <source>
        <dbReference type="EMBL" id="TWF45293.1"/>
    </source>
</evidence>
<keyword evidence="2" id="KW-0808">Transferase</keyword>
<dbReference type="Pfam" id="PF13302">
    <property type="entry name" value="Acetyltransf_3"/>
    <property type="match status" value="1"/>
</dbReference>
<gene>
    <name evidence="2" type="ORF">FHW36_1011223</name>
</gene>
<dbReference type="SUPFAM" id="SSF55729">
    <property type="entry name" value="Acyl-CoA N-acyltransferases (Nat)"/>
    <property type="match status" value="1"/>
</dbReference>
<dbReference type="AlphaFoldDB" id="A0A561Q4J1"/>
<evidence type="ECO:0000313" key="3">
    <source>
        <dbReference type="Proteomes" id="UP000320811"/>
    </source>
</evidence>
<protein>
    <submittedName>
        <fullName evidence="2">RimJ/RimL family protein N-acetyltransferase</fullName>
    </submittedName>
</protein>
<reference evidence="2 3" key="1">
    <citation type="submission" date="2019-06" db="EMBL/GenBank/DDBJ databases">
        <title>Sorghum-associated microbial communities from plants grown in Nebraska, USA.</title>
        <authorList>
            <person name="Schachtman D."/>
        </authorList>
    </citation>
    <scope>NUCLEOTIDE SEQUENCE [LARGE SCALE GENOMIC DNA]</scope>
    <source>
        <strain evidence="2 3">1209</strain>
    </source>
</reference>
<comment type="caution">
    <text evidence="2">The sequence shown here is derived from an EMBL/GenBank/DDBJ whole genome shotgun (WGS) entry which is preliminary data.</text>
</comment>
<dbReference type="Gene3D" id="3.40.630.30">
    <property type="match status" value="1"/>
</dbReference>